<keyword evidence="4 7" id="KW-0812">Transmembrane</keyword>
<feature type="domain" description="ABC transmembrane type-1" evidence="8">
    <location>
        <begin position="102"/>
        <end position="282"/>
    </location>
</feature>
<evidence type="ECO:0000256" key="3">
    <source>
        <dbReference type="ARBA" id="ARBA00022475"/>
    </source>
</evidence>
<dbReference type="Gene3D" id="1.10.3720.10">
    <property type="entry name" value="MetI-like"/>
    <property type="match status" value="1"/>
</dbReference>
<protein>
    <submittedName>
        <fullName evidence="9">ABC transporter permease subunit</fullName>
    </submittedName>
</protein>
<feature type="transmembrane region" description="Helical" evidence="7">
    <location>
        <begin position="12"/>
        <end position="30"/>
    </location>
</feature>
<dbReference type="Proteomes" id="UP001231941">
    <property type="component" value="Unassembled WGS sequence"/>
</dbReference>
<dbReference type="PANTHER" id="PTHR30465">
    <property type="entry name" value="INNER MEMBRANE ABC TRANSPORTER"/>
    <property type="match status" value="1"/>
</dbReference>
<evidence type="ECO:0000259" key="8">
    <source>
        <dbReference type="Pfam" id="PF00528"/>
    </source>
</evidence>
<feature type="transmembrane region" description="Helical" evidence="7">
    <location>
        <begin position="82"/>
        <end position="103"/>
    </location>
</feature>
<keyword evidence="3" id="KW-1003">Cell membrane</keyword>
<evidence type="ECO:0000313" key="10">
    <source>
        <dbReference type="Proteomes" id="UP001231941"/>
    </source>
</evidence>
<organism evidence="9 10">
    <name type="scientific">Chengkuizengella axinellae</name>
    <dbReference type="NCBI Taxonomy" id="3064388"/>
    <lineage>
        <taxon>Bacteria</taxon>
        <taxon>Bacillati</taxon>
        <taxon>Bacillota</taxon>
        <taxon>Bacilli</taxon>
        <taxon>Bacillales</taxon>
        <taxon>Paenibacillaceae</taxon>
        <taxon>Chengkuizengella</taxon>
    </lineage>
</organism>
<evidence type="ECO:0000256" key="4">
    <source>
        <dbReference type="ARBA" id="ARBA00022692"/>
    </source>
</evidence>
<comment type="subcellular location">
    <subcellularLocation>
        <location evidence="1">Cell membrane</location>
        <topology evidence="1">Multi-pass membrane protein</topology>
    </subcellularLocation>
</comment>
<evidence type="ECO:0000313" key="9">
    <source>
        <dbReference type="EMBL" id="MDP5276305.1"/>
    </source>
</evidence>
<sequence length="288" mass="33116">MRFVSKTMFEMILIIIGIILVSTTISLFQMKDFSLLTFGNNFVTITTDIISPQNLVYINPISDVERNLFPIILNAYFSSAQIFFLALIISLFISLSMIVLYFSASHRLKKSIERIGFIISSLPDIFLIVITQIFVVWFFKQTGILVFDFVATMDNHIVLVPAIILSVLPTFFFFSLMISILREEEGMAYVELAKSKGLKKYRILFIHMMRNILISLTTHGKHITWFMLSNLLVLEYLFNVFGVTSFLFSYNTSSIFTVTCILLFVPLFLILKTLQFTFSQKIGSELNL</sequence>
<proteinExistence type="predicted"/>
<dbReference type="SUPFAM" id="SSF161098">
    <property type="entry name" value="MetI-like"/>
    <property type="match status" value="1"/>
</dbReference>
<comment type="caution">
    <text evidence="9">The sequence shown here is derived from an EMBL/GenBank/DDBJ whole genome shotgun (WGS) entry which is preliminary data.</text>
</comment>
<feature type="transmembrane region" description="Helical" evidence="7">
    <location>
        <begin position="255"/>
        <end position="278"/>
    </location>
</feature>
<dbReference type="RefSeq" id="WP_305993614.1">
    <property type="nucleotide sequence ID" value="NZ_JAVAMP010000013.1"/>
</dbReference>
<dbReference type="Pfam" id="PF00528">
    <property type="entry name" value="BPD_transp_1"/>
    <property type="match status" value="1"/>
</dbReference>
<dbReference type="PANTHER" id="PTHR30465:SF44">
    <property type="entry name" value="ABC-TYPE DIPEPTIDE_OLIGOPEPTIDE TRANSPORT SYSTEM, PERMEASE COMPONENT"/>
    <property type="match status" value="1"/>
</dbReference>
<keyword evidence="10" id="KW-1185">Reference proteome</keyword>
<evidence type="ECO:0000256" key="6">
    <source>
        <dbReference type="ARBA" id="ARBA00023136"/>
    </source>
</evidence>
<name>A0ABT9J3Y6_9BACL</name>
<reference evidence="9 10" key="1">
    <citation type="submission" date="2023-08" db="EMBL/GenBank/DDBJ databases">
        <authorList>
            <person name="Park J.-S."/>
        </authorList>
    </citation>
    <scope>NUCLEOTIDE SEQUENCE [LARGE SCALE GENOMIC DNA]</scope>
    <source>
        <strain evidence="9 10">2205SS18-9</strain>
    </source>
</reference>
<feature type="transmembrane region" description="Helical" evidence="7">
    <location>
        <begin position="115"/>
        <end position="139"/>
    </location>
</feature>
<dbReference type="InterPro" id="IPR035906">
    <property type="entry name" value="MetI-like_sf"/>
</dbReference>
<evidence type="ECO:0000256" key="5">
    <source>
        <dbReference type="ARBA" id="ARBA00022989"/>
    </source>
</evidence>
<evidence type="ECO:0000256" key="7">
    <source>
        <dbReference type="SAM" id="Phobius"/>
    </source>
</evidence>
<evidence type="ECO:0000256" key="2">
    <source>
        <dbReference type="ARBA" id="ARBA00022448"/>
    </source>
</evidence>
<keyword evidence="5 7" id="KW-1133">Transmembrane helix</keyword>
<keyword evidence="6 7" id="KW-0472">Membrane</keyword>
<feature type="transmembrane region" description="Helical" evidence="7">
    <location>
        <begin position="159"/>
        <end position="181"/>
    </location>
</feature>
<accession>A0ABT9J3Y6</accession>
<dbReference type="EMBL" id="JAVAMP010000013">
    <property type="protein sequence ID" value="MDP5276305.1"/>
    <property type="molecule type" value="Genomic_DNA"/>
</dbReference>
<gene>
    <name evidence="9" type="ORF">Q5Y73_19600</name>
</gene>
<keyword evidence="2" id="KW-0813">Transport</keyword>
<dbReference type="InterPro" id="IPR000515">
    <property type="entry name" value="MetI-like"/>
</dbReference>
<evidence type="ECO:0000256" key="1">
    <source>
        <dbReference type="ARBA" id="ARBA00004651"/>
    </source>
</evidence>